<evidence type="ECO:0000313" key="2">
    <source>
        <dbReference type="EMBL" id="TYP95119.1"/>
    </source>
</evidence>
<keyword evidence="1" id="KW-1133">Transmembrane helix</keyword>
<dbReference type="OrthoDB" id="1524816at2"/>
<dbReference type="RefSeq" id="WP_148897798.1">
    <property type="nucleotide sequence ID" value="NZ_VNHY01000001.1"/>
</dbReference>
<keyword evidence="1" id="KW-0812">Transmembrane</keyword>
<evidence type="ECO:0000313" key="3">
    <source>
        <dbReference type="Proteomes" id="UP000324595"/>
    </source>
</evidence>
<comment type="caution">
    <text evidence="2">The sequence shown here is derived from an EMBL/GenBank/DDBJ whole genome shotgun (WGS) entry which is preliminary data.</text>
</comment>
<keyword evidence="1" id="KW-0472">Membrane</keyword>
<keyword evidence="3" id="KW-1185">Reference proteome</keyword>
<dbReference type="EMBL" id="VNHY01000001">
    <property type="protein sequence ID" value="TYP95119.1"/>
    <property type="molecule type" value="Genomic_DNA"/>
</dbReference>
<organism evidence="2 3">
    <name type="scientific">Fodinibius salinus</name>
    <dbReference type="NCBI Taxonomy" id="860790"/>
    <lineage>
        <taxon>Bacteria</taxon>
        <taxon>Pseudomonadati</taxon>
        <taxon>Balneolota</taxon>
        <taxon>Balneolia</taxon>
        <taxon>Balneolales</taxon>
        <taxon>Balneolaceae</taxon>
        <taxon>Fodinibius</taxon>
    </lineage>
</organism>
<feature type="transmembrane region" description="Helical" evidence="1">
    <location>
        <begin position="14"/>
        <end position="34"/>
    </location>
</feature>
<protein>
    <submittedName>
        <fullName evidence="2">Uncharacterized protein</fullName>
    </submittedName>
</protein>
<sequence>MDPSVQVEEQTHKYWKAGTYLSGLLCLVLFIIFWNLSDAFWISIFRLLSFAFFALTVLGYLNTMNGALNIIASFSDDKLLVTYKQGSRTIHEEQFDASSIDYLFLTQSGQNIIQRFFLPRSATMKVAFNDTENRLYVFEFGGRPLFLEQQMLEKIKAFFQNHDINVHNQQGSGE</sequence>
<dbReference type="AlphaFoldDB" id="A0A5D3YPZ5"/>
<gene>
    <name evidence="2" type="ORF">LX73_0414</name>
</gene>
<reference evidence="2 3" key="1">
    <citation type="submission" date="2019-07" db="EMBL/GenBank/DDBJ databases">
        <title>Genomic Encyclopedia of Archaeal and Bacterial Type Strains, Phase II (KMG-II): from individual species to whole genera.</title>
        <authorList>
            <person name="Goeker M."/>
        </authorList>
    </citation>
    <scope>NUCLEOTIDE SEQUENCE [LARGE SCALE GENOMIC DNA]</scope>
    <source>
        <strain evidence="2 3">DSM 21935</strain>
    </source>
</reference>
<proteinExistence type="predicted"/>
<accession>A0A5D3YPZ5</accession>
<name>A0A5D3YPZ5_9BACT</name>
<feature type="transmembrane region" description="Helical" evidence="1">
    <location>
        <begin position="40"/>
        <end position="61"/>
    </location>
</feature>
<evidence type="ECO:0000256" key="1">
    <source>
        <dbReference type="SAM" id="Phobius"/>
    </source>
</evidence>
<dbReference type="Proteomes" id="UP000324595">
    <property type="component" value="Unassembled WGS sequence"/>
</dbReference>